<keyword evidence="2 7" id="KW-0227">DNA damage</keyword>
<dbReference type="InterPro" id="IPR038476">
    <property type="entry name" value="UvrC_RNase_H_dom_sf"/>
</dbReference>
<dbReference type="Gene3D" id="3.40.1440.10">
    <property type="entry name" value="GIY-YIG endonuclease"/>
    <property type="match status" value="1"/>
</dbReference>
<comment type="subunit">
    <text evidence="7">Interacts with UvrB in an incision complex.</text>
</comment>
<comment type="caution">
    <text evidence="11">The sequence shown here is derived from an EMBL/GenBank/DDBJ whole genome shotgun (WGS) entry which is preliminary data.</text>
</comment>
<proteinExistence type="inferred from homology"/>
<dbReference type="InterPro" id="IPR035901">
    <property type="entry name" value="GIY-YIG_endonuc_sf"/>
</dbReference>
<comment type="subcellular location">
    <subcellularLocation>
        <location evidence="7">Cytoplasm</location>
    </subcellularLocation>
</comment>
<dbReference type="FunFam" id="3.40.1440.10:FF:000001">
    <property type="entry name" value="UvrABC system protein C"/>
    <property type="match status" value="1"/>
</dbReference>
<dbReference type="InterPro" id="IPR010994">
    <property type="entry name" value="RuvA_2-like"/>
</dbReference>
<dbReference type="Proteomes" id="UP000237350">
    <property type="component" value="Unassembled WGS sequence"/>
</dbReference>
<evidence type="ECO:0000259" key="9">
    <source>
        <dbReference type="PROSITE" id="PS50164"/>
    </source>
</evidence>
<evidence type="ECO:0000259" key="8">
    <source>
        <dbReference type="PROSITE" id="PS50151"/>
    </source>
</evidence>
<dbReference type="Pfam" id="PF14520">
    <property type="entry name" value="HHH_5"/>
    <property type="match status" value="1"/>
</dbReference>
<evidence type="ECO:0000256" key="6">
    <source>
        <dbReference type="ARBA" id="ARBA00023236"/>
    </source>
</evidence>
<dbReference type="PROSITE" id="PS50165">
    <property type="entry name" value="UVRC"/>
    <property type="match status" value="1"/>
</dbReference>
<evidence type="ECO:0000313" key="12">
    <source>
        <dbReference type="Proteomes" id="UP000237350"/>
    </source>
</evidence>
<keyword evidence="4 7" id="KW-0267">Excision nuclease</keyword>
<dbReference type="PANTHER" id="PTHR30562:SF1">
    <property type="entry name" value="UVRABC SYSTEM PROTEIN C"/>
    <property type="match status" value="1"/>
</dbReference>
<dbReference type="InterPro" id="IPR001943">
    <property type="entry name" value="UVR_dom"/>
</dbReference>
<evidence type="ECO:0000256" key="1">
    <source>
        <dbReference type="ARBA" id="ARBA00022490"/>
    </source>
</evidence>
<feature type="domain" description="GIY-YIG" evidence="9">
    <location>
        <begin position="28"/>
        <end position="105"/>
    </location>
</feature>
<reference evidence="12" key="1">
    <citation type="submission" date="2015-12" db="EMBL/GenBank/DDBJ databases">
        <authorList>
            <person name="Lodha T.D."/>
            <person name="Chintalapati S."/>
            <person name="Chintalapati V.R."/>
            <person name="Sravanthi T."/>
        </authorList>
    </citation>
    <scope>NUCLEOTIDE SEQUENCE [LARGE SCALE GENOMIC DNA]</scope>
    <source>
        <strain evidence="12">JC133</strain>
    </source>
</reference>
<dbReference type="Gene3D" id="1.10.150.20">
    <property type="entry name" value="5' to 3' exonuclease, C-terminal subdomain"/>
    <property type="match status" value="1"/>
</dbReference>
<keyword evidence="5 7" id="KW-0234">DNA repair</keyword>
<evidence type="ECO:0000259" key="10">
    <source>
        <dbReference type="PROSITE" id="PS50165"/>
    </source>
</evidence>
<dbReference type="CDD" id="cd10434">
    <property type="entry name" value="GIY-YIG_UvrC_Cho"/>
    <property type="match status" value="1"/>
</dbReference>
<evidence type="ECO:0000256" key="2">
    <source>
        <dbReference type="ARBA" id="ARBA00022763"/>
    </source>
</evidence>
<feature type="domain" description="UVR" evidence="8">
    <location>
        <begin position="214"/>
        <end position="249"/>
    </location>
</feature>
<evidence type="ECO:0000256" key="7">
    <source>
        <dbReference type="HAMAP-Rule" id="MF_00203"/>
    </source>
</evidence>
<keyword evidence="12" id="KW-1185">Reference proteome</keyword>
<dbReference type="AlphaFoldDB" id="A0A2S4JS06"/>
<keyword evidence="1 7" id="KW-0963">Cytoplasm</keyword>
<comment type="similarity">
    <text evidence="7">Belongs to the UvrC family.</text>
</comment>
<dbReference type="GO" id="GO:0005737">
    <property type="term" value="C:cytoplasm"/>
    <property type="evidence" value="ECO:0007669"/>
    <property type="project" value="UniProtKB-SubCell"/>
</dbReference>
<dbReference type="SUPFAM" id="SSF46600">
    <property type="entry name" value="C-terminal UvrC-binding domain of UvrB"/>
    <property type="match status" value="1"/>
</dbReference>
<dbReference type="EMBL" id="LPWH01000062">
    <property type="protein sequence ID" value="POR02260.1"/>
    <property type="molecule type" value="Genomic_DNA"/>
</dbReference>
<protein>
    <recommendedName>
        <fullName evidence="7">UvrABC system protein C</fullName>
        <shortName evidence="7">Protein UvrC</shortName>
    </recommendedName>
    <alternativeName>
        <fullName evidence="7">Excinuclease ABC subunit C</fullName>
    </alternativeName>
</protein>
<dbReference type="InterPro" id="IPR036876">
    <property type="entry name" value="UVR_dom_sf"/>
</dbReference>
<dbReference type="Gene3D" id="3.30.420.340">
    <property type="entry name" value="UvrC, RNAse H endonuclease domain"/>
    <property type="match status" value="1"/>
</dbReference>
<dbReference type="InterPro" id="IPR050066">
    <property type="entry name" value="UvrABC_protein_C"/>
</dbReference>
<dbReference type="OrthoDB" id="9804933at2"/>
<organism evidence="11 12">
    <name type="scientific">Alkalispirochaeta sphaeroplastigenens</name>
    <dbReference type="NCBI Taxonomy" id="1187066"/>
    <lineage>
        <taxon>Bacteria</taxon>
        <taxon>Pseudomonadati</taxon>
        <taxon>Spirochaetota</taxon>
        <taxon>Spirochaetia</taxon>
        <taxon>Spirochaetales</taxon>
        <taxon>Spirochaetaceae</taxon>
        <taxon>Alkalispirochaeta</taxon>
    </lineage>
</organism>
<dbReference type="Pfam" id="PF08459">
    <property type="entry name" value="UvrC_RNaseH_dom"/>
    <property type="match status" value="1"/>
</dbReference>
<dbReference type="Pfam" id="PF22920">
    <property type="entry name" value="UvrC_RNaseH"/>
    <property type="match status" value="1"/>
</dbReference>
<dbReference type="PANTHER" id="PTHR30562">
    <property type="entry name" value="UVRC/OXIDOREDUCTASE"/>
    <property type="match status" value="1"/>
</dbReference>
<dbReference type="GO" id="GO:0003677">
    <property type="term" value="F:DNA binding"/>
    <property type="evidence" value="ECO:0007669"/>
    <property type="project" value="UniProtKB-UniRule"/>
</dbReference>
<dbReference type="GO" id="GO:0006289">
    <property type="term" value="P:nucleotide-excision repair"/>
    <property type="evidence" value="ECO:0007669"/>
    <property type="project" value="UniProtKB-UniRule"/>
</dbReference>
<accession>A0A2S4JS06</accession>
<dbReference type="InterPro" id="IPR000305">
    <property type="entry name" value="GIY-YIG_endonuc"/>
</dbReference>
<dbReference type="InterPro" id="IPR001162">
    <property type="entry name" value="UvrC_RNase_H_dom"/>
</dbReference>
<comment type="function">
    <text evidence="7">The UvrABC repair system catalyzes the recognition and processing of DNA lesions. UvrC both incises the 5' and 3' sides of the lesion. The N-terminal half is responsible for the 3' incision and the C-terminal half is responsible for the 5' incision.</text>
</comment>
<dbReference type="SUPFAM" id="SSF82771">
    <property type="entry name" value="GIY-YIG endonuclease"/>
    <property type="match status" value="1"/>
</dbReference>
<sequence length="612" mass="69478">MTRAPIIPYYLIGIMKDDLKSRVKNFPASPGVYLMKDLEERILYVGKAKNLRARVRSYFLKDNPLKTKVLMSHVREIEYLVTGNEYEALLLENNLIKRHTPRYNIDLKDGKSYPVIRITADPFPRVFQTRTIVQDGSRYFGPYPGMSRLENYLELIEKLYPLRKCRSASLKKRSHPCLYHHIGRCAAVCAGKTSREEYLRRVEKIESLLSGKTGELRREITGKMTAAGEALRFEEAAEYRDILKALDQMETEQRIVDFDPEVRDYIGYATGETFSAFVVFQMRQGNLLGSNTFHGELPGSEEENLVEFVLRFYSSTSRAPQKLYTSASLGDVSPLERFFREELSREVLISPPQSTRDAAILRLCTENARQELERLQRSRGDLPALEELARLLKLPTPPLRIEGFDIAQVGGHHTVASLVSFSRGVPDKEQYKRFRIKSLPDGVVDDFGAMREVLARRYSRVKNEKLPRPDLILIDGGKGQVSAAQGILSALELPIPIVGLAKREEELFLPGQKESLRLPEGTPALRLLQYVRDEAHRFATTYRGSLQKTGALTSLLQAVPGIGPRRAARIMRAFPREESLLETPLDIIAKSTGISEELARTVQDHLRNARNS</sequence>
<evidence type="ECO:0000256" key="4">
    <source>
        <dbReference type="ARBA" id="ARBA00022881"/>
    </source>
</evidence>
<dbReference type="HAMAP" id="MF_00203">
    <property type="entry name" value="UvrC"/>
    <property type="match status" value="1"/>
</dbReference>
<dbReference type="SMART" id="SM00465">
    <property type="entry name" value="GIYc"/>
    <property type="match status" value="1"/>
</dbReference>
<dbReference type="NCBIfam" id="TIGR00194">
    <property type="entry name" value="uvrC"/>
    <property type="match status" value="1"/>
</dbReference>
<dbReference type="PROSITE" id="PS50151">
    <property type="entry name" value="UVR"/>
    <property type="match status" value="1"/>
</dbReference>
<keyword evidence="3 7" id="KW-0228">DNA excision</keyword>
<evidence type="ECO:0000256" key="5">
    <source>
        <dbReference type="ARBA" id="ARBA00023204"/>
    </source>
</evidence>
<dbReference type="PROSITE" id="PS50164">
    <property type="entry name" value="GIY_YIG"/>
    <property type="match status" value="1"/>
</dbReference>
<dbReference type="GO" id="GO:0009381">
    <property type="term" value="F:excinuclease ABC activity"/>
    <property type="evidence" value="ECO:0007669"/>
    <property type="project" value="UniProtKB-UniRule"/>
</dbReference>
<evidence type="ECO:0000313" key="11">
    <source>
        <dbReference type="EMBL" id="POR02260.1"/>
    </source>
</evidence>
<name>A0A2S4JS06_9SPIO</name>
<dbReference type="InterPro" id="IPR047296">
    <property type="entry name" value="GIY-YIG_UvrC_Cho"/>
</dbReference>
<dbReference type="GO" id="GO:0009432">
    <property type="term" value="P:SOS response"/>
    <property type="evidence" value="ECO:0007669"/>
    <property type="project" value="UniProtKB-UniRule"/>
</dbReference>
<dbReference type="Gene3D" id="4.10.860.10">
    <property type="entry name" value="UVR domain"/>
    <property type="match status" value="1"/>
</dbReference>
<dbReference type="InterPro" id="IPR004791">
    <property type="entry name" value="UvrC"/>
</dbReference>
<keyword evidence="6 7" id="KW-0742">SOS response</keyword>
<dbReference type="Pfam" id="PF01541">
    <property type="entry name" value="GIY-YIG"/>
    <property type="match status" value="1"/>
</dbReference>
<evidence type="ECO:0000256" key="3">
    <source>
        <dbReference type="ARBA" id="ARBA00022769"/>
    </source>
</evidence>
<gene>
    <name evidence="7 11" type="primary">uvrC</name>
    <name evidence="11" type="ORF">AU468_06630</name>
</gene>
<dbReference type="SUPFAM" id="SSF47781">
    <property type="entry name" value="RuvA domain 2-like"/>
    <property type="match status" value="1"/>
</dbReference>
<dbReference type="GO" id="GO:0009380">
    <property type="term" value="C:excinuclease repair complex"/>
    <property type="evidence" value="ECO:0007669"/>
    <property type="project" value="InterPro"/>
</dbReference>
<feature type="domain" description="UvrC family homology region profile" evidence="10">
    <location>
        <begin position="265"/>
        <end position="488"/>
    </location>
</feature>